<evidence type="ECO:0000313" key="2">
    <source>
        <dbReference type="Proteomes" id="UP001215280"/>
    </source>
</evidence>
<gene>
    <name evidence="1" type="ORF">DFH07DRAFT_956586</name>
</gene>
<evidence type="ECO:0000313" key="1">
    <source>
        <dbReference type="EMBL" id="KAJ7763212.1"/>
    </source>
</evidence>
<dbReference type="Proteomes" id="UP001215280">
    <property type="component" value="Unassembled WGS sequence"/>
</dbReference>
<protein>
    <submittedName>
        <fullName evidence="1">Uncharacterized protein</fullName>
    </submittedName>
</protein>
<proteinExistence type="predicted"/>
<accession>A0AAD7NJS4</accession>
<sequence>MSLVDASPGTTSAMPTTLETLSLKQTLRFTRLLSNLKHDIIAAIAWPSRILTTEAPDVLPPSIKTFLAATLVISEDLVAPSQSLPLTDMTPEDAAATFSRNSDYNPAGVCPALIAQVGLRTIGGGGTEGGAMAAAMCTMGGTTKAGVLCASGKQLN</sequence>
<comment type="caution">
    <text evidence="1">The sequence shown here is derived from an EMBL/GenBank/DDBJ whole genome shotgun (WGS) entry which is preliminary data.</text>
</comment>
<organism evidence="1 2">
    <name type="scientific">Mycena maculata</name>
    <dbReference type="NCBI Taxonomy" id="230809"/>
    <lineage>
        <taxon>Eukaryota</taxon>
        <taxon>Fungi</taxon>
        <taxon>Dikarya</taxon>
        <taxon>Basidiomycota</taxon>
        <taxon>Agaricomycotina</taxon>
        <taxon>Agaricomycetes</taxon>
        <taxon>Agaricomycetidae</taxon>
        <taxon>Agaricales</taxon>
        <taxon>Marasmiineae</taxon>
        <taxon>Mycenaceae</taxon>
        <taxon>Mycena</taxon>
    </lineage>
</organism>
<dbReference type="AlphaFoldDB" id="A0AAD7NJS4"/>
<name>A0AAD7NJS4_9AGAR</name>
<dbReference type="EMBL" id="JARJLG010000041">
    <property type="protein sequence ID" value="KAJ7763212.1"/>
    <property type="molecule type" value="Genomic_DNA"/>
</dbReference>
<keyword evidence="2" id="KW-1185">Reference proteome</keyword>
<reference evidence="1" key="1">
    <citation type="submission" date="2023-03" db="EMBL/GenBank/DDBJ databases">
        <title>Massive genome expansion in bonnet fungi (Mycena s.s.) driven by repeated elements and novel gene families across ecological guilds.</title>
        <authorList>
            <consortium name="Lawrence Berkeley National Laboratory"/>
            <person name="Harder C.B."/>
            <person name="Miyauchi S."/>
            <person name="Viragh M."/>
            <person name="Kuo A."/>
            <person name="Thoen E."/>
            <person name="Andreopoulos B."/>
            <person name="Lu D."/>
            <person name="Skrede I."/>
            <person name="Drula E."/>
            <person name="Henrissat B."/>
            <person name="Morin E."/>
            <person name="Kohler A."/>
            <person name="Barry K."/>
            <person name="LaButti K."/>
            <person name="Morin E."/>
            <person name="Salamov A."/>
            <person name="Lipzen A."/>
            <person name="Mereny Z."/>
            <person name="Hegedus B."/>
            <person name="Baldrian P."/>
            <person name="Stursova M."/>
            <person name="Weitz H."/>
            <person name="Taylor A."/>
            <person name="Grigoriev I.V."/>
            <person name="Nagy L.G."/>
            <person name="Martin F."/>
            <person name="Kauserud H."/>
        </authorList>
    </citation>
    <scope>NUCLEOTIDE SEQUENCE</scope>
    <source>
        <strain evidence="1">CBHHK188m</strain>
    </source>
</reference>